<feature type="compositionally biased region" description="Low complexity" evidence="3">
    <location>
        <begin position="392"/>
        <end position="412"/>
    </location>
</feature>
<dbReference type="PANTHER" id="PTHR10378">
    <property type="entry name" value="LIM DOMAIN-BINDING PROTEIN"/>
    <property type="match status" value="1"/>
</dbReference>
<dbReference type="Pfam" id="PF01803">
    <property type="entry name" value="LIM_bind"/>
    <property type="match status" value="1"/>
</dbReference>
<evidence type="ECO:0000259" key="4">
    <source>
        <dbReference type="PROSITE" id="PS51957"/>
    </source>
</evidence>
<feature type="non-terminal residue" evidence="5">
    <location>
        <position position="1"/>
    </location>
</feature>
<sequence>SRQSSRPGSVHSVHTPEPPPPPMPPHSMPGGCSSSGYRYAPGPPPPSSMPMMPHTHHHHPNHLPPPPPHHHGPLPHQGLPRPPPAPLHHHHPGTGGGPAGFHAGPAPAMPPMPPHHHRPMHPHHPMPPPPPPPPPTADLRVHEINKRLSQRPRDTPIQWWHSFANEFFEDDAVMILSIGPLPDEPGPKSYVIGRVLIPRFFQYLLEGCDEAYFWLRAPHESLLGPPPRPGPPVPPLLVLSCQAGELVTSYYRVQPVMCKVLTDVALNIEFIMDDQMRVRLWSMEVRGFRELVPRLMLQSPPPPHHQHPHLQHHPPPGPSKALLDMASKNMTRAGLPNDLVHFARLSAILQPMQELMAMQRQFGHAPRQCLHNVLYRKWQRETGSSGGGGSNGPPTANGGPSSAASGDSSKSNGKGGGKGGGKAGAGKGKKRKAASAASGDGAAGQGAKKAARASPSSAANAAAAAAAAAASTGILGPADVMVVTEPTMMGCGGGAEADERLITRLENSQFDPSRSTSSASSGFYNNMNHLGHNNNNNIHDNNGGNGKMGMLPPPPMMMMHQQHPHHHQLQQQPPPPRPPPPPPPPPVSSSVQQQPPPPPHMAPSPAGSVGSCRSKPNTPMSLSHPSPC</sequence>
<feature type="domain" description="LIM interaction" evidence="4">
    <location>
        <begin position="479"/>
        <end position="519"/>
    </location>
</feature>
<dbReference type="EMBL" id="NIVC01000129">
    <property type="protein sequence ID" value="PAA89989.1"/>
    <property type="molecule type" value="Genomic_DNA"/>
</dbReference>
<comment type="caution">
    <text evidence="5">The sequence shown here is derived from an EMBL/GenBank/DDBJ whole genome shotgun (WGS) entry which is preliminary data.</text>
</comment>
<evidence type="ECO:0000313" key="5">
    <source>
        <dbReference type="EMBL" id="PAA89989.1"/>
    </source>
</evidence>
<dbReference type="GO" id="GO:0030274">
    <property type="term" value="F:LIM domain binding"/>
    <property type="evidence" value="ECO:0007669"/>
    <property type="project" value="UniProtKB-UniRule"/>
</dbReference>
<feature type="region of interest" description="Disordered" evidence="3">
    <location>
        <begin position="381"/>
        <end position="448"/>
    </location>
</feature>
<feature type="compositionally biased region" description="Polar residues" evidence="3">
    <location>
        <begin position="614"/>
        <end position="628"/>
    </location>
</feature>
<feature type="compositionally biased region" description="Polar residues" evidence="3">
    <location>
        <begin position="507"/>
        <end position="524"/>
    </location>
</feature>
<dbReference type="Pfam" id="PF17916">
    <property type="entry name" value="LID"/>
    <property type="match status" value="1"/>
</dbReference>
<feature type="region of interest" description="Disordered" evidence="3">
    <location>
        <begin position="507"/>
        <end position="628"/>
    </location>
</feature>
<comment type="similarity">
    <text evidence="1 2">Belongs to the LDB family.</text>
</comment>
<evidence type="ECO:0000256" key="1">
    <source>
        <dbReference type="ARBA" id="ARBA00006928"/>
    </source>
</evidence>
<keyword evidence="6" id="KW-1185">Reference proteome</keyword>
<dbReference type="InterPro" id="IPR041363">
    <property type="entry name" value="LID"/>
</dbReference>
<dbReference type="STRING" id="282301.A0A267GXI1"/>
<dbReference type="AlphaFoldDB" id="A0A267GXI1"/>
<protein>
    <recommendedName>
        <fullName evidence="4">LIM interaction domain-containing protein</fullName>
    </recommendedName>
</protein>
<dbReference type="InterPro" id="IPR029005">
    <property type="entry name" value="LIM-bd/SEUSS"/>
</dbReference>
<feature type="compositionally biased region" description="Pro residues" evidence="3">
    <location>
        <begin position="16"/>
        <end position="27"/>
    </location>
</feature>
<feature type="compositionally biased region" description="Low complexity" evidence="3">
    <location>
        <begin position="525"/>
        <end position="542"/>
    </location>
</feature>
<feature type="compositionally biased region" description="Basic residues" evidence="3">
    <location>
        <begin position="114"/>
        <end position="124"/>
    </location>
</feature>
<name>A0A267GXI1_9PLAT</name>
<feature type="compositionally biased region" description="Pro residues" evidence="3">
    <location>
        <begin position="125"/>
        <end position="136"/>
    </location>
</feature>
<gene>
    <name evidence="5" type="ORF">BOX15_Mlig014112g1</name>
</gene>
<dbReference type="Proteomes" id="UP000215902">
    <property type="component" value="Unassembled WGS sequence"/>
</dbReference>
<reference evidence="5 6" key="1">
    <citation type="submission" date="2017-06" db="EMBL/GenBank/DDBJ databases">
        <title>A platform for efficient transgenesis in Macrostomum lignano, a flatworm model organism for stem cell research.</title>
        <authorList>
            <person name="Berezikov E."/>
        </authorList>
    </citation>
    <scope>NUCLEOTIDE SEQUENCE [LARGE SCALE GENOMIC DNA]</scope>
    <source>
        <strain evidence="5">DV1</strain>
        <tissue evidence="5">Whole organism</tissue>
    </source>
</reference>
<feature type="region of interest" description="Disordered" evidence="3">
    <location>
        <begin position="296"/>
        <end position="323"/>
    </location>
</feature>
<evidence type="ECO:0000256" key="3">
    <source>
        <dbReference type="SAM" id="MobiDB-lite"/>
    </source>
</evidence>
<organism evidence="5 6">
    <name type="scientific">Macrostomum lignano</name>
    <dbReference type="NCBI Taxonomy" id="282301"/>
    <lineage>
        <taxon>Eukaryota</taxon>
        <taxon>Metazoa</taxon>
        <taxon>Spiralia</taxon>
        <taxon>Lophotrochozoa</taxon>
        <taxon>Platyhelminthes</taxon>
        <taxon>Rhabditophora</taxon>
        <taxon>Macrostomorpha</taxon>
        <taxon>Macrostomida</taxon>
        <taxon>Macrostomidae</taxon>
        <taxon>Macrostomum</taxon>
    </lineage>
</organism>
<dbReference type="PROSITE" id="PS51957">
    <property type="entry name" value="LID"/>
    <property type="match status" value="1"/>
</dbReference>
<feature type="region of interest" description="Disordered" evidence="3">
    <location>
        <begin position="1"/>
        <end position="139"/>
    </location>
</feature>
<proteinExistence type="inferred from homology"/>
<evidence type="ECO:0000256" key="2">
    <source>
        <dbReference type="PROSITE-ProRule" id="PRU01302"/>
    </source>
</evidence>
<dbReference type="OrthoDB" id="774557at2759"/>
<accession>A0A267GXI1</accession>
<feature type="compositionally biased region" description="Low complexity" evidence="3">
    <location>
        <begin position="434"/>
        <end position="448"/>
    </location>
</feature>
<feature type="compositionally biased region" description="Pro residues" evidence="3">
    <location>
        <begin position="572"/>
        <end position="587"/>
    </location>
</feature>
<feature type="compositionally biased region" description="Gly residues" evidence="3">
    <location>
        <begin position="413"/>
        <end position="426"/>
    </location>
</feature>
<evidence type="ECO:0000313" key="6">
    <source>
        <dbReference type="Proteomes" id="UP000215902"/>
    </source>
</evidence>